<dbReference type="EMBL" id="JAUQSX010000003">
    <property type="protein sequence ID" value="MDO7846174.1"/>
    <property type="molecule type" value="Genomic_DNA"/>
</dbReference>
<comment type="caution">
    <text evidence="1">The sequence shown here is derived from an EMBL/GenBank/DDBJ whole genome shotgun (WGS) entry which is preliminary data.</text>
</comment>
<sequence length="233" mass="26014">MQNNSTSPGLLSSDEFRQYSADWRELVSQPDSPTLPECFQTEAGERVLYVSFPIQRVAELVSAVGAKQLKARFVLLPVGGQKKFSLVLFAADDTQQAEGRKSAYYLAEPSWTSAPSAGLGEPVPNNLAAEWLNSWKGAPAVMPALFATPDGPLEGYNFDLKDFLRPLFTDQPYDQQQIRVWLGLHSYYSPTNLDSLTQTFGLVVRRYDPLQEVGRDNDDDLFFDLSFPCPPTH</sequence>
<proteinExistence type="predicted"/>
<dbReference type="RefSeq" id="WP_305010863.1">
    <property type="nucleotide sequence ID" value="NZ_JAUQSX010000003.1"/>
</dbReference>
<dbReference type="Proteomes" id="UP001167796">
    <property type="component" value="Unassembled WGS sequence"/>
</dbReference>
<name>A0ABT9A8L0_9BACT</name>
<evidence type="ECO:0000313" key="2">
    <source>
        <dbReference type="Proteomes" id="UP001167796"/>
    </source>
</evidence>
<keyword evidence="2" id="KW-1185">Reference proteome</keyword>
<protein>
    <submittedName>
        <fullName evidence="1">Uncharacterized protein</fullName>
    </submittedName>
</protein>
<reference evidence="1" key="1">
    <citation type="submission" date="2023-07" db="EMBL/GenBank/DDBJ databases">
        <authorList>
            <person name="Kim M.K."/>
        </authorList>
    </citation>
    <scope>NUCLEOTIDE SEQUENCE</scope>
    <source>
        <strain evidence="1">M29</strain>
    </source>
</reference>
<accession>A0ABT9A8L0</accession>
<gene>
    <name evidence="1" type="ORF">Q5H92_07400</name>
</gene>
<evidence type="ECO:0000313" key="1">
    <source>
        <dbReference type="EMBL" id="MDO7846174.1"/>
    </source>
</evidence>
<organism evidence="1 2">
    <name type="scientific">Hymenobacter mellowenesis</name>
    <dbReference type="NCBI Taxonomy" id="3063995"/>
    <lineage>
        <taxon>Bacteria</taxon>
        <taxon>Pseudomonadati</taxon>
        <taxon>Bacteroidota</taxon>
        <taxon>Cytophagia</taxon>
        <taxon>Cytophagales</taxon>
        <taxon>Hymenobacteraceae</taxon>
        <taxon>Hymenobacter</taxon>
    </lineage>
</organism>